<feature type="chain" id="PRO_5046399290" evidence="12">
    <location>
        <begin position="38"/>
        <end position="735"/>
    </location>
</feature>
<evidence type="ECO:0000259" key="13">
    <source>
        <dbReference type="Pfam" id="PF00593"/>
    </source>
</evidence>
<evidence type="ECO:0000256" key="12">
    <source>
        <dbReference type="SAM" id="SignalP"/>
    </source>
</evidence>
<dbReference type="SUPFAM" id="SSF56935">
    <property type="entry name" value="Porins"/>
    <property type="match status" value="1"/>
</dbReference>
<evidence type="ECO:0000256" key="6">
    <source>
        <dbReference type="ARBA" id="ARBA00023077"/>
    </source>
</evidence>
<proteinExistence type="inferred from homology"/>
<evidence type="ECO:0000256" key="9">
    <source>
        <dbReference type="ARBA" id="ARBA00023237"/>
    </source>
</evidence>
<sequence length="735" mass="81239">MNPRSRRTRSAPISRLRAQPRHLLALALAAALPAARAADADETPLQKEPVQLEGVVATAHDAPYTVDSSTAATKLSLSLRETPQSVTIVTRERLDDQNLNSLREVLDNVTGIYSDAYDSERVLFFSRGFPVDGLMVDGVPALPNFNTGAIDETIDTTPYERIEIVRGATGLMNGAGSPGASVNLVRKHADATTPRVGVDLSVGSWSNRRGEVDVSVPLNASGSVRGRAIAVYEDRESYQALYHKKTTVLYGILDADLSPTTTLSFGFDYQDNQPRGNTWGSFPLFLADGTPADWPRSVTTATDWTFWDRRTQTVFGELHHAFDNDWQLRAVANWRRYEEDLALFYMYGFPDPVTGEGLEPYANRSKGDIVERALDVYASGPFDLFGRRHELVLGYNGSRSTNTGKEYAVIGPLADPGNFFDWDGSYPNPGFQTQGERLTDIRTRQNGAYAAARLSLADPLKLIAGARYATWKTDSFYLYDDPHESRYDYRQTIPYAGLIYDLGHGFSAFASYTGIFKPQNNRDAGGHWLDPVEGRSVELGIKGEHFDGGLNTALTLFETRQDNVAAPVFDPETGEPVRLPDGAQVSRAIDGARTRGFEIEAVGRLGEEWNVSLGWSRQLTRDADDQPVRTFIPATLVRLFATWKPARFERLTLGAGVNWQSRSRTFVSSPDGGTTLQQGSLALATVMARYQISPQVSVQLNASNVFDRKYYVLDEYDNTYYGAPASCTLSLRVAF</sequence>
<keyword evidence="3 10" id="KW-0813">Transport</keyword>
<keyword evidence="9 10" id="KW-0998">Cell outer membrane</keyword>
<dbReference type="Proteomes" id="UP001595886">
    <property type="component" value="Unassembled WGS sequence"/>
</dbReference>
<evidence type="ECO:0000313" key="15">
    <source>
        <dbReference type="EMBL" id="MFC4820978.1"/>
    </source>
</evidence>
<keyword evidence="5 10" id="KW-0812">Transmembrane</keyword>
<gene>
    <name evidence="15" type="ORF">ACFO6Q_11625</name>
</gene>
<keyword evidence="6 11" id="KW-0798">TonB box</keyword>
<dbReference type="CDD" id="cd01347">
    <property type="entry name" value="ligand_gated_channel"/>
    <property type="match status" value="1"/>
</dbReference>
<organism evidence="15 16">
    <name type="scientific">Dokdonella ginsengisoli</name>
    <dbReference type="NCBI Taxonomy" id="363846"/>
    <lineage>
        <taxon>Bacteria</taxon>
        <taxon>Pseudomonadati</taxon>
        <taxon>Pseudomonadota</taxon>
        <taxon>Gammaproteobacteria</taxon>
        <taxon>Lysobacterales</taxon>
        <taxon>Rhodanobacteraceae</taxon>
        <taxon>Dokdonella</taxon>
    </lineage>
</organism>
<evidence type="ECO:0000256" key="7">
    <source>
        <dbReference type="ARBA" id="ARBA00023136"/>
    </source>
</evidence>
<comment type="subcellular location">
    <subcellularLocation>
        <location evidence="1 10">Cell outer membrane</location>
        <topology evidence="1 10">Multi-pass membrane protein</topology>
    </subcellularLocation>
</comment>
<keyword evidence="12" id="KW-0732">Signal</keyword>
<dbReference type="InterPro" id="IPR039426">
    <property type="entry name" value="TonB-dep_rcpt-like"/>
</dbReference>
<dbReference type="PANTHER" id="PTHR32552:SF74">
    <property type="entry name" value="HYDROXAMATE SIDEROPHORE RECEPTOR FHUE"/>
    <property type="match status" value="1"/>
</dbReference>
<dbReference type="NCBIfam" id="TIGR01783">
    <property type="entry name" value="TonB-siderophor"/>
    <property type="match status" value="1"/>
</dbReference>
<accession>A0ABV9QW25</accession>
<keyword evidence="16" id="KW-1185">Reference proteome</keyword>
<dbReference type="PANTHER" id="PTHR32552">
    <property type="entry name" value="FERRICHROME IRON RECEPTOR-RELATED"/>
    <property type="match status" value="1"/>
</dbReference>
<dbReference type="Pfam" id="PF00593">
    <property type="entry name" value="TonB_dep_Rec_b-barrel"/>
    <property type="match status" value="1"/>
</dbReference>
<dbReference type="InterPro" id="IPR037066">
    <property type="entry name" value="Plug_dom_sf"/>
</dbReference>
<evidence type="ECO:0000313" key="16">
    <source>
        <dbReference type="Proteomes" id="UP001595886"/>
    </source>
</evidence>
<evidence type="ECO:0000256" key="11">
    <source>
        <dbReference type="RuleBase" id="RU003357"/>
    </source>
</evidence>
<dbReference type="PROSITE" id="PS52016">
    <property type="entry name" value="TONB_DEPENDENT_REC_3"/>
    <property type="match status" value="1"/>
</dbReference>
<feature type="signal peptide" evidence="12">
    <location>
        <begin position="1"/>
        <end position="37"/>
    </location>
</feature>
<name>A0ABV9QW25_9GAMM</name>
<reference evidence="16" key="1">
    <citation type="journal article" date="2019" name="Int. J. Syst. Evol. Microbiol.">
        <title>The Global Catalogue of Microorganisms (GCM) 10K type strain sequencing project: providing services to taxonomists for standard genome sequencing and annotation.</title>
        <authorList>
            <consortium name="The Broad Institute Genomics Platform"/>
            <consortium name="The Broad Institute Genome Sequencing Center for Infectious Disease"/>
            <person name="Wu L."/>
            <person name="Ma J."/>
        </authorList>
    </citation>
    <scope>NUCLEOTIDE SEQUENCE [LARGE SCALE GENOMIC DNA]</scope>
    <source>
        <strain evidence="16">CCUG 30340</strain>
    </source>
</reference>
<dbReference type="InterPro" id="IPR036942">
    <property type="entry name" value="Beta-barrel_TonB_sf"/>
</dbReference>
<comment type="similarity">
    <text evidence="2 10 11">Belongs to the TonB-dependent receptor family.</text>
</comment>
<dbReference type="EMBL" id="JBHSHD010000008">
    <property type="protein sequence ID" value="MFC4820978.1"/>
    <property type="molecule type" value="Genomic_DNA"/>
</dbReference>
<evidence type="ECO:0000256" key="4">
    <source>
        <dbReference type="ARBA" id="ARBA00022452"/>
    </source>
</evidence>
<evidence type="ECO:0000256" key="8">
    <source>
        <dbReference type="ARBA" id="ARBA00023170"/>
    </source>
</evidence>
<protein>
    <submittedName>
        <fullName evidence="15">TonB-dependent siderophore receptor</fullName>
    </submittedName>
</protein>
<evidence type="ECO:0000256" key="10">
    <source>
        <dbReference type="PROSITE-ProRule" id="PRU01360"/>
    </source>
</evidence>
<dbReference type="RefSeq" id="WP_380021166.1">
    <property type="nucleotide sequence ID" value="NZ_JBHSHD010000008.1"/>
</dbReference>
<dbReference type="InterPro" id="IPR012910">
    <property type="entry name" value="Plug_dom"/>
</dbReference>
<keyword evidence="8 15" id="KW-0675">Receptor</keyword>
<feature type="domain" description="TonB-dependent receptor plug" evidence="14">
    <location>
        <begin position="79"/>
        <end position="180"/>
    </location>
</feature>
<keyword evidence="7 10" id="KW-0472">Membrane</keyword>
<evidence type="ECO:0000256" key="1">
    <source>
        <dbReference type="ARBA" id="ARBA00004571"/>
    </source>
</evidence>
<dbReference type="Gene3D" id="2.170.130.10">
    <property type="entry name" value="TonB-dependent receptor, plug domain"/>
    <property type="match status" value="1"/>
</dbReference>
<dbReference type="InterPro" id="IPR010105">
    <property type="entry name" value="TonB_sidphr_rcpt"/>
</dbReference>
<keyword evidence="4 10" id="KW-1134">Transmembrane beta strand</keyword>
<evidence type="ECO:0000259" key="14">
    <source>
        <dbReference type="Pfam" id="PF07715"/>
    </source>
</evidence>
<evidence type="ECO:0000256" key="5">
    <source>
        <dbReference type="ARBA" id="ARBA00022692"/>
    </source>
</evidence>
<dbReference type="Pfam" id="PF07715">
    <property type="entry name" value="Plug"/>
    <property type="match status" value="1"/>
</dbReference>
<evidence type="ECO:0000256" key="2">
    <source>
        <dbReference type="ARBA" id="ARBA00009810"/>
    </source>
</evidence>
<dbReference type="InterPro" id="IPR000531">
    <property type="entry name" value="Beta-barrel_TonB"/>
</dbReference>
<evidence type="ECO:0000256" key="3">
    <source>
        <dbReference type="ARBA" id="ARBA00022448"/>
    </source>
</evidence>
<comment type="caution">
    <text evidence="15">The sequence shown here is derived from an EMBL/GenBank/DDBJ whole genome shotgun (WGS) entry which is preliminary data.</text>
</comment>
<dbReference type="Gene3D" id="2.40.170.20">
    <property type="entry name" value="TonB-dependent receptor, beta-barrel domain"/>
    <property type="match status" value="1"/>
</dbReference>
<feature type="domain" description="TonB-dependent receptor-like beta-barrel" evidence="13">
    <location>
        <begin position="257"/>
        <end position="705"/>
    </location>
</feature>